<comment type="caution">
    <text evidence="3">The sequence shown here is derived from an EMBL/GenBank/DDBJ whole genome shotgun (WGS) entry which is preliminary data.</text>
</comment>
<dbReference type="InterPro" id="IPR023393">
    <property type="entry name" value="START-like_dom_sf"/>
</dbReference>
<dbReference type="RefSeq" id="WP_252438351.1">
    <property type="nucleotide sequence ID" value="NZ_JAGSOV010000028.1"/>
</dbReference>
<comment type="similarity">
    <text evidence="1">Belongs to the AHA1 family.</text>
</comment>
<keyword evidence="4" id="KW-1185">Reference proteome</keyword>
<dbReference type="EMBL" id="JAGSOV010000028">
    <property type="protein sequence ID" value="MCO1656023.1"/>
    <property type="molecule type" value="Genomic_DNA"/>
</dbReference>
<feature type="domain" description="Activator of Hsp90 ATPase homologue 1/2-like C-terminal" evidence="2">
    <location>
        <begin position="23"/>
        <end position="151"/>
    </location>
</feature>
<dbReference type="Gene3D" id="3.30.530.20">
    <property type="match status" value="1"/>
</dbReference>
<reference evidence="3" key="1">
    <citation type="submission" date="2021-04" db="EMBL/GenBank/DDBJ databases">
        <title>Pseudonocardia sp. nov., isolated from sandy soil of mangrove forest.</title>
        <authorList>
            <person name="Zan Z."/>
            <person name="Huang R."/>
            <person name="Liu W."/>
        </authorList>
    </citation>
    <scope>NUCLEOTIDE SEQUENCE</scope>
    <source>
        <strain evidence="3">S2-4</strain>
    </source>
</reference>
<proteinExistence type="inferred from homology"/>
<sequence length="156" mass="17571">MTEQSTTTEVVPHSITVTRTIAASPSALYAAWTEPDRMRRWFATVVDADVRVGGRYRIEIHEDDGSVNGFTGEYLTLRPDEEVAFTFTHHSQTPADRISDETVTVTFREVEPDRTEVAVTNRWTGPAVGPSDYATLREGWELWISLLADHFGSARR</sequence>
<accession>A0ABT0ZZ56</accession>
<dbReference type="CDD" id="cd07814">
    <property type="entry name" value="SRPBCC_CalC_Aha1-like"/>
    <property type="match status" value="1"/>
</dbReference>
<dbReference type="InterPro" id="IPR013538">
    <property type="entry name" value="ASHA1/2-like_C"/>
</dbReference>
<dbReference type="SUPFAM" id="SSF55961">
    <property type="entry name" value="Bet v1-like"/>
    <property type="match status" value="1"/>
</dbReference>
<evidence type="ECO:0000313" key="4">
    <source>
        <dbReference type="Proteomes" id="UP001165283"/>
    </source>
</evidence>
<dbReference type="Pfam" id="PF08327">
    <property type="entry name" value="AHSA1"/>
    <property type="match status" value="1"/>
</dbReference>
<name>A0ABT0ZZ56_9PSEU</name>
<evidence type="ECO:0000259" key="2">
    <source>
        <dbReference type="Pfam" id="PF08327"/>
    </source>
</evidence>
<organism evidence="3 4">
    <name type="scientific">Pseudonocardia humida</name>
    <dbReference type="NCBI Taxonomy" id="2800819"/>
    <lineage>
        <taxon>Bacteria</taxon>
        <taxon>Bacillati</taxon>
        <taxon>Actinomycetota</taxon>
        <taxon>Actinomycetes</taxon>
        <taxon>Pseudonocardiales</taxon>
        <taxon>Pseudonocardiaceae</taxon>
        <taxon>Pseudonocardia</taxon>
    </lineage>
</organism>
<evidence type="ECO:0000256" key="1">
    <source>
        <dbReference type="ARBA" id="ARBA00006817"/>
    </source>
</evidence>
<dbReference type="Proteomes" id="UP001165283">
    <property type="component" value="Unassembled WGS sequence"/>
</dbReference>
<protein>
    <submittedName>
        <fullName evidence="3">SRPBCC domain-containing protein</fullName>
    </submittedName>
</protein>
<gene>
    <name evidence="3" type="ORF">KDL28_13265</name>
</gene>
<evidence type="ECO:0000313" key="3">
    <source>
        <dbReference type="EMBL" id="MCO1656023.1"/>
    </source>
</evidence>